<name>A0A2B7XUH8_9EURO</name>
<evidence type="ECO:0000313" key="5">
    <source>
        <dbReference type="Proteomes" id="UP000223968"/>
    </source>
</evidence>
<keyword evidence="1" id="KW-0547">Nucleotide-binding</keyword>
<dbReference type="PANTHER" id="PTHR24418">
    <property type="entry name" value="TYROSINE-PROTEIN KINASE"/>
    <property type="match status" value="1"/>
</dbReference>
<keyword evidence="5" id="KW-1185">Reference proteome</keyword>
<dbReference type="GO" id="GO:0005524">
    <property type="term" value="F:ATP binding"/>
    <property type="evidence" value="ECO:0007669"/>
    <property type="project" value="UniProtKB-KW"/>
</dbReference>
<evidence type="ECO:0000256" key="2">
    <source>
        <dbReference type="ARBA" id="ARBA00022840"/>
    </source>
</evidence>
<dbReference type="InterPro" id="IPR050198">
    <property type="entry name" value="Non-receptor_tyrosine_kinases"/>
</dbReference>
<reference evidence="4 5" key="1">
    <citation type="submission" date="2017-10" db="EMBL/GenBank/DDBJ databases">
        <title>Comparative genomics in systemic dimorphic fungi from Ajellomycetaceae.</title>
        <authorList>
            <person name="Munoz J.F."/>
            <person name="Mcewen J.G."/>
            <person name="Clay O.K."/>
            <person name="Cuomo C.A."/>
        </authorList>
    </citation>
    <scope>NUCLEOTIDE SEQUENCE [LARGE SCALE GENOMIC DNA]</scope>
    <source>
        <strain evidence="4 5">UAMH5409</strain>
    </source>
</reference>
<evidence type="ECO:0000313" key="4">
    <source>
        <dbReference type="EMBL" id="PGH12650.1"/>
    </source>
</evidence>
<dbReference type="SUPFAM" id="SSF56112">
    <property type="entry name" value="Protein kinase-like (PK-like)"/>
    <property type="match status" value="1"/>
</dbReference>
<dbReference type="EMBL" id="PDNB01000055">
    <property type="protein sequence ID" value="PGH12650.1"/>
    <property type="molecule type" value="Genomic_DNA"/>
</dbReference>
<keyword evidence="4" id="KW-0418">Kinase</keyword>
<dbReference type="PRINTS" id="PR00109">
    <property type="entry name" value="TYRKINASE"/>
</dbReference>
<organism evidence="4 5">
    <name type="scientific">Helicocarpus griseus UAMH5409</name>
    <dbReference type="NCBI Taxonomy" id="1447875"/>
    <lineage>
        <taxon>Eukaryota</taxon>
        <taxon>Fungi</taxon>
        <taxon>Dikarya</taxon>
        <taxon>Ascomycota</taxon>
        <taxon>Pezizomycotina</taxon>
        <taxon>Eurotiomycetes</taxon>
        <taxon>Eurotiomycetidae</taxon>
        <taxon>Onygenales</taxon>
        <taxon>Ajellomycetaceae</taxon>
        <taxon>Helicocarpus</taxon>
    </lineage>
</organism>
<dbReference type="Proteomes" id="UP000223968">
    <property type="component" value="Unassembled WGS sequence"/>
</dbReference>
<keyword evidence="2" id="KW-0067">ATP-binding</keyword>
<accession>A0A2B7XUH8</accession>
<evidence type="ECO:0000259" key="3">
    <source>
        <dbReference type="PROSITE" id="PS50011"/>
    </source>
</evidence>
<dbReference type="STRING" id="1447875.A0A2B7XUH8"/>
<dbReference type="AlphaFoldDB" id="A0A2B7XUH8"/>
<feature type="domain" description="Protein kinase" evidence="3">
    <location>
        <begin position="42"/>
        <end position="321"/>
    </location>
</feature>
<dbReference type="GO" id="GO:0004672">
    <property type="term" value="F:protein kinase activity"/>
    <property type="evidence" value="ECO:0007669"/>
    <property type="project" value="InterPro"/>
</dbReference>
<dbReference type="Gene3D" id="1.10.510.10">
    <property type="entry name" value="Transferase(Phosphotransferase) domain 1"/>
    <property type="match status" value="1"/>
</dbReference>
<comment type="caution">
    <text evidence="4">The sequence shown here is derived from an EMBL/GenBank/DDBJ whole genome shotgun (WGS) entry which is preliminary data.</text>
</comment>
<dbReference type="InterPro" id="IPR001245">
    <property type="entry name" value="Ser-Thr/Tyr_kinase_cat_dom"/>
</dbReference>
<gene>
    <name evidence="4" type="ORF">AJ79_04148</name>
</gene>
<keyword evidence="4" id="KW-0808">Transferase</keyword>
<sequence>MPYLRDPHSAPIDVRSLDQTLCHPALPKTRIPTTAEGISPEESTFQLIATGTFANIYRISKTRVLKVPIPTQYQSYCAADIEAQIYASLPATSPHTLTYYSATDAGILELEYAPNGTVRDYVRHICNETHTCSKSNMSISIATNNKTTYTSPRPQTHDNPLLSHLAIQTIRALSHLHSHNIIHCDLAARQLLLDSSLTVKIIDFGGSSLNGQPGMGIENATHYMPRGRSSDSNASGNSVKTDLFALGSTLYEIFHRGMAPYWQLGSREVAELFERRVWPGLEGVGEGWAEVIRGCWEGKFESCEEILEVVDGWRKEEGGFVGLGWDG</sequence>
<evidence type="ECO:0000256" key="1">
    <source>
        <dbReference type="ARBA" id="ARBA00022741"/>
    </source>
</evidence>
<dbReference type="InterPro" id="IPR011009">
    <property type="entry name" value="Kinase-like_dom_sf"/>
</dbReference>
<dbReference type="Pfam" id="PF07714">
    <property type="entry name" value="PK_Tyr_Ser-Thr"/>
    <property type="match status" value="1"/>
</dbReference>
<protein>
    <submittedName>
        <fullName evidence="4">TKL protein kinase</fullName>
    </submittedName>
</protein>
<dbReference type="InterPro" id="IPR000719">
    <property type="entry name" value="Prot_kinase_dom"/>
</dbReference>
<proteinExistence type="predicted"/>
<dbReference type="PROSITE" id="PS50011">
    <property type="entry name" value="PROTEIN_KINASE_DOM"/>
    <property type="match status" value="1"/>
</dbReference>
<dbReference type="OrthoDB" id="1668230at2759"/>